<accession>A0A840ZIZ9</accession>
<evidence type="ECO:0000256" key="1">
    <source>
        <dbReference type="SAM" id="Phobius"/>
    </source>
</evidence>
<dbReference type="Proteomes" id="UP000583454">
    <property type="component" value="Unassembled WGS sequence"/>
</dbReference>
<name>A0A840ZIZ9_9HYPH</name>
<sequence>MRYILIFVVLVNIVLFGVFLATDGQRIIVLVWNGYDIRMSLGIALIIVSAAVTVFGVIWAMMFGIVRLLSR</sequence>
<proteinExistence type="predicted"/>
<dbReference type="EMBL" id="JACHOP010000005">
    <property type="protein sequence ID" value="MBB5756917.1"/>
    <property type="molecule type" value="Genomic_DNA"/>
</dbReference>
<keyword evidence="3" id="KW-1185">Reference proteome</keyword>
<gene>
    <name evidence="2" type="ORF">HNR00_001625</name>
</gene>
<comment type="caution">
    <text evidence="2">The sequence shown here is derived from an EMBL/GenBank/DDBJ whole genome shotgun (WGS) entry which is preliminary data.</text>
</comment>
<evidence type="ECO:0000313" key="2">
    <source>
        <dbReference type="EMBL" id="MBB5756917.1"/>
    </source>
</evidence>
<keyword evidence="1" id="KW-1133">Transmembrane helix</keyword>
<keyword evidence="1" id="KW-0472">Membrane</keyword>
<evidence type="ECO:0000313" key="3">
    <source>
        <dbReference type="Proteomes" id="UP000583454"/>
    </source>
</evidence>
<keyword evidence="1" id="KW-0812">Transmembrane</keyword>
<feature type="transmembrane region" description="Helical" evidence="1">
    <location>
        <begin position="37"/>
        <end position="66"/>
    </location>
</feature>
<protein>
    <submittedName>
        <fullName evidence="2">Putative membrane-anchored protein</fullName>
    </submittedName>
</protein>
<reference evidence="2 3" key="1">
    <citation type="submission" date="2020-08" db="EMBL/GenBank/DDBJ databases">
        <title>Genomic Encyclopedia of Type Strains, Phase IV (KMG-IV): sequencing the most valuable type-strain genomes for metagenomic binning, comparative biology and taxonomic classification.</title>
        <authorList>
            <person name="Goeker M."/>
        </authorList>
    </citation>
    <scope>NUCLEOTIDE SEQUENCE [LARGE SCALE GENOMIC DNA]</scope>
    <source>
        <strain evidence="2 3">DSM 2163</strain>
    </source>
</reference>
<dbReference type="RefSeq" id="WP_183567593.1">
    <property type="nucleotide sequence ID" value="NZ_JACHOP010000005.1"/>
</dbReference>
<dbReference type="AlphaFoldDB" id="A0A840ZIZ9"/>
<organism evidence="2 3">
    <name type="scientific">Methylorubrum rhodinum</name>
    <dbReference type="NCBI Taxonomy" id="29428"/>
    <lineage>
        <taxon>Bacteria</taxon>
        <taxon>Pseudomonadati</taxon>
        <taxon>Pseudomonadota</taxon>
        <taxon>Alphaproteobacteria</taxon>
        <taxon>Hyphomicrobiales</taxon>
        <taxon>Methylobacteriaceae</taxon>
        <taxon>Methylorubrum</taxon>
    </lineage>
</organism>